<evidence type="ECO:0000256" key="2">
    <source>
        <dbReference type="ARBA" id="ARBA00004496"/>
    </source>
</evidence>
<feature type="coiled-coil region" evidence="6">
    <location>
        <begin position="621"/>
        <end position="669"/>
    </location>
</feature>
<name>A0A914QMI1_9BILA</name>
<evidence type="ECO:0000256" key="1">
    <source>
        <dbReference type="ARBA" id="ARBA00004184"/>
    </source>
</evidence>
<dbReference type="PANTHER" id="PTHR23157">
    <property type="entry name" value="GRIP AND COILED-COIL DOMAIN-CONTAINING PROTEIN 1"/>
    <property type="match status" value="1"/>
</dbReference>
<dbReference type="PROSITE" id="PS50913">
    <property type="entry name" value="GRIP"/>
    <property type="match status" value="1"/>
</dbReference>
<dbReference type="InterPro" id="IPR032023">
    <property type="entry name" value="GCC2_Rab_bind"/>
</dbReference>
<keyword evidence="4 6" id="KW-0175">Coiled coil</keyword>
<evidence type="ECO:0000313" key="10">
    <source>
        <dbReference type="WBParaSite" id="PDA_v2.g449.t1"/>
    </source>
</evidence>
<keyword evidence="9" id="KW-1185">Reference proteome</keyword>
<evidence type="ECO:0000256" key="5">
    <source>
        <dbReference type="ARBA" id="ARBA00023136"/>
    </source>
</evidence>
<accession>A0A914QMI1</accession>
<dbReference type="InterPro" id="IPR051952">
    <property type="entry name" value="Golgi-autophagy_related"/>
</dbReference>
<evidence type="ECO:0000256" key="4">
    <source>
        <dbReference type="ARBA" id="ARBA00023054"/>
    </source>
</evidence>
<dbReference type="Pfam" id="PF16704">
    <property type="entry name" value="Rab_bind"/>
    <property type="match status" value="1"/>
</dbReference>
<comment type="subcellular location">
    <subcellularLocation>
        <location evidence="2">Cytoplasm</location>
    </subcellularLocation>
    <subcellularLocation>
        <location evidence="1">Endomembrane system</location>
        <topology evidence="1">Peripheral membrane protein</topology>
    </subcellularLocation>
</comment>
<dbReference type="SMART" id="SM00755">
    <property type="entry name" value="Grip"/>
    <property type="match status" value="1"/>
</dbReference>
<dbReference type="AlphaFoldDB" id="A0A914QMI1"/>
<dbReference type="Proteomes" id="UP000887578">
    <property type="component" value="Unplaced"/>
</dbReference>
<dbReference type="PANTHER" id="PTHR23157:SF25">
    <property type="entry name" value="GRIP AND COILED-COIL DOMAIN-CONTAINING PROTEIN 1"/>
    <property type="match status" value="1"/>
</dbReference>
<sequence length="740" mass="85923">MSDKCKENKNLLSFDKPTEWLNLNINAEKELEKQWKKDYTFSEKNKSTLSLHIAAYEKSFEDVAVYPYGGKNKKDFKNDISGSIGNEKQVLTSKLIVHNPFEFLRQQNDKLSDPEMFQFKAAQRLINPNEASNNEQQAAMADSEEHPLDTLPRENLLALLKKQAMASKESKKQVEEYREKIKSLEEKCQTLEEKLGNNSTNEMMTFELDDYKNSCAELKKQLENQKEAQKEKDELVRDLTQRNDLLMQEKAETNEKLKEAKALAAKLQKEIDEQQTILSENSKEAQSLTLQSQQIRAEYDLEIAKLNTQLKRFREESIEQQKYITDKTAEVRRLKNDIEALQQSYDNLKIEHSTFKERAEYVLKQKNEEQSKDSAATASSTVSSSSSSGKMEIEELIRTLNNRNEKITQLTERSSYLEDELRSTQDYAKNIKGELEDAQHSLNQLRTRGLEERRRAESDYDFRLRQANTEKEILQKQLNRTIEQSTEEKEKLIESFQRQNAELEEKNRELLQTLEEYRSLAAATSSTTPRATTPIRVTTRRPKFPQPINFLHEPSAIITTATNMHPPGLDHENDEDDFRSLQDVINDVTDDQTTITGPRPISAFDDLVSRPSIDFYTVDEYDALERQLSHTRDLLNDMEDTNAKLVEQIKILKEEIRRLERNTEREEHTKNGEYLKNVLMKYLAPPKVNDERQQLLPVLTTMLRLSPEEVSAITGYIKESLVVSSEDNNGWTSYLWSNIV</sequence>
<evidence type="ECO:0000256" key="7">
    <source>
        <dbReference type="SAM" id="MobiDB-lite"/>
    </source>
</evidence>
<proteinExistence type="predicted"/>
<organism evidence="9 10">
    <name type="scientific">Panagrolaimus davidi</name>
    <dbReference type="NCBI Taxonomy" id="227884"/>
    <lineage>
        <taxon>Eukaryota</taxon>
        <taxon>Metazoa</taxon>
        <taxon>Ecdysozoa</taxon>
        <taxon>Nematoda</taxon>
        <taxon>Chromadorea</taxon>
        <taxon>Rhabditida</taxon>
        <taxon>Tylenchina</taxon>
        <taxon>Panagrolaimomorpha</taxon>
        <taxon>Panagrolaimoidea</taxon>
        <taxon>Panagrolaimidae</taxon>
        <taxon>Panagrolaimus</taxon>
    </lineage>
</organism>
<feature type="region of interest" description="Disordered" evidence="7">
    <location>
        <begin position="366"/>
        <end position="391"/>
    </location>
</feature>
<dbReference type="WBParaSite" id="PDA_v2.g449.t1">
    <property type="protein sequence ID" value="PDA_v2.g449.t1"/>
    <property type="gene ID" value="PDA_v2.g449"/>
</dbReference>
<dbReference type="InterPro" id="IPR000237">
    <property type="entry name" value="GRIP_dom"/>
</dbReference>
<dbReference type="Gene3D" id="1.10.220.60">
    <property type="entry name" value="GRIP domain"/>
    <property type="match status" value="1"/>
</dbReference>
<dbReference type="GO" id="GO:0005794">
    <property type="term" value="C:Golgi apparatus"/>
    <property type="evidence" value="ECO:0007669"/>
    <property type="project" value="TreeGrafter"/>
</dbReference>
<evidence type="ECO:0000256" key="3">
    <source>
        <dbReference type="ARBA" id="ARBA00022490"/>
    </source>
</evidence>
<feature type="compositionally biased region" description="Low complexity" evidence="7">
    <location>
        <begin position="374"/>
        <end position="388"/>
    </location>
</feature>
<keyword evidence="3" id="KW-0963">Cytoplasm</keyword>
<protein>
    <submittedName>
        <fullName evidence="10">GRIP domain-containing protein</fullName>
    </submittedName>
</protein>
<evidence type="ECO:0000256" key="6">
    <source>
        <dbReference type="SAM" id="Coils"/>
    </source>
</evidence>
<dbReference type="Pfam" id="PF01465">
    <property type="entry name" value="GRIP"/>
    <property type="match status" value="1"/>
</dbReference>
<evidence type="ECO:0000313" key="9">
    <source>
        <dbReference type="Proteomes" id="UP000887578"/>
    </source>
</evidence>
<reference evidence="10" key="1">
    <citation type="submission" date="2022-11" db="UniProtKB">
        <authorList>
            <consortium name="WormBaseParasite"/>
        </authorList>
    </citation>
    <scope>IDENTIFICATION</scope>
</reference>
<feature type="coiled-coil region" evidence="6">
    <location>
        <begin position="160"/>
        <end position="358"/>
    </location>
</feature>
<feature type="domain" description="GRIP" evidence="8">
    <location>
        <begin position="665"/>
        <end position="716"/>
    </location>
</feature>
<keyword evidence="5" id="KW-0472">Membrane</keyword>
<evidence type="ECO:0000259" key="8">
    <source>
        <dbReference type="PROSITE" id="PS50913"/>
    </source>
</evidence>